<dbReference type="EMBL" id="JACTNZ010000007">
    <property type="protein sequence ID" value="KAG5541438.1"/>
    <property type="molecule type" value="Genomic_DNA"/>
</dbReference>
<accession>A0AAV6JN70</accession>
<organism evidence="2 3">
    <name type="scientific">Rhododendron griersonianum</name>
    <dbReference type="NCBI Taxonomy" id="479676"/>
    <lineage>
        <taxon>Eukaryota</taxon>
        <taxon>Viridiplantae</taxon>
        <taxon>Streptophyta</taxon>
        <taxon>Embryophyta</taxon>
        <taxon>Tracheophyta</taxon>
        <taxon>Spermatophyta</taxon>
        <taxon>Magnoliopsida</taxon>
        <taxon>eudicotyledons</taxon>
        <taxon>Gunneridae</taxon>
        <taxon>Pentapetalae</taxon>
        <taxon>asterids</taxon>
        <taxon>Ericales</taxon>
        <taxon>Ericaceae</taxon>
        <taxon>Ericoideae</taxon>
        <taxon>Rhodoreae</taxon>
        <taxon>Rhododendron</taxon>
    </lineage>
</organism>
<keyword evidence="1" id="KW-0472">Membrane</keyword>
<gene>
    <name evidence="2" type="ORF">RHGRI_021306</name>
</gene>
<evidence type="ECO:0000256" key="1">
    <source>
        <dbReference type="SAM" id="Phobius"/>
    </source>
</evidence>
<feature type="transmembrane region" description="Helical" evidence="1">
    <location>
        <begin position="48"/>
        <end position="71"/>
    </location>
</feature>
<keyword evidence="1" id="KW-1133">Transmembrane helix</keyword>
<dbReference type="AlphaFoldDB" id="A0AAV6JN70"/>
<keyword evidence="3" id="KW-1185">Reference proteome</keyword>
<reference evidence="2" key="1">
    <citation type="submission" date="2020-08" db="EMBL/GenBank/DDBJ databases">
        <title>Plant Genome Project.</title>
        <authorList>
            <person name="Zhang R.-G."/>
        </authorList>
    </citation>
    <scope>NUCLEOTIDE SEQUENCE</scope>
    <source>
        <strain evidence="2">WSP0</strain>
        <tissue evidence="2">Leaf</tissue>
    </source>
</reference>
<proteinExistence type="predicted"/>
<evidence type="ECO:0000313" key="3">
    <source>
        <dbReference type="Proteomes" id="UP000823749"/>
    </source>
</evidence>
<dbReference type="Proteomes" id="UP000823749">
    <property type="component" value="Chromosome 7"/>
</dbReference>
<comment type="caution">
    <text evidence="2">The sequence shown here is derived from an EMBL/GenBank/DDBJ whole genome shotgun (WGS) entry which is preliminary data.</text>
</comment>
<sequence>MHEGVTSLLDEKSYNVTPFDACKLKEIKETGLAPSPSPTGFRLKAQKILMIVVLYAFYLTLGCACSCRGHLFPVLC</sequence>
<protein>
    <submittedName>
        <fullName evidence="2">Uncharacterized protein</fullName>
    </submittedName>
</protein>
<keyword evidence="1" id="KW-0812">Transmembrane</keyword>
<evidence type="ECO:0000313" key="2">
    <source>
        <dbReference type="EMBL" id="KAG5541438.1"/>
    </source>
</evidence>
<name>A0AAV6JN70_9ERIC</name>